<dbReference type="Pfam" id="PF00445">
    <property type="entry name" value="Ribonuclease_T2"/>
    <property type="match status" value="1"/>
</dbReference>
<evidence type="ECO:0000313" key="7">
    <source>
        <dbReference type="Proteomes" id="UP000193560"/>
    </source>
</evidence>
<dbReference type="OrthoDB" id="435754at2759"/>
<name>A0A1X2I1V3_9FUNG</name>
<dbReference type="GO" id="GO:0033897">
    <property type="term" value="F:ribonuclease T2 activity"/>
    <property type="evidence" value="ECO:0007669"/>
    <property type="project" value="UniProtKB-EC"/>
</dbReference>
<protein>
    <recommendedName>
        <fullName evidence="2">ribonuclease T2</fullName>
        <ecNumber evidence="2">4.6.1.19</ecNumber>
    </recommendedName>
</protein>
<sequence length="220" mass="25041">NALSCTAEAGGSCCSPANGIVVLTQQWVEGFGPADSFTVHGLWPNHCDGSYTPKEGCDPSRNYTNLDSILRKNQTLYDEMRTYWPSFNGPARNGEFWSHEWERHGTCVTTLNPKCFSDNTPYQDVYTYFSTTLQLQQQYDLFSMLSDANITPGGSYSLDEFEEAIRSYTGFMPKVTCKRGSVLNEIRIYFNVRNGDQYELTNSRERSNCSRQHLVHFPVK</sequence>
<dbReference type="InterPro" id="IPR036430">
    <property type="entry name" value="RNase_T2-like_sf"/>
</dbReference>
<organism evidence="6 7">
    <name type="scientific">Absidia repens</name>
    <dbReference type="NCBI Taxonomy" id="90262"/>
    <lineage>
        <taxon>Eukaryota</taxon>
        <taxon>Fungi</taxon>
        <taxon>Fungi incertae sedis</taxon>
        <taxon>Mucoromycota</taxon>
        <taxon>Mucoromycotina</taxon>
        <taxon>Mucoromycetes</taxon>
        <taxon>Mucorales</taxon>
        <taxon>Cunninghamellaceae</taxon>
        <taxon>Absidia</taxon>
    </lineage>
</organism>
<dbReference type="Proteomes" id="UP000193560">
    <property type="component" value="Unassembled WGS sequence"/>
</dbReference>
<dbReference type="EC" id="4.6.1.19" evidence="2"/>
<gene>
    <name evidence="6" type="ORF">BCR42DRAFT_336525</name>
</gene>
<reference evidence="6 7" key="1">
    <citation type="submission" date="2016-07" db="EMBL/GenBank/DDBJ databases">
        <title>Pervasive Adenine N6-methylation of Active Genes in Fungi.</title>
        <authorList>
            <consortium name="DOE Joint Genome Institute"/>
            <person name="Mondo S.J."/>
            <person name="Dannebaum R.O."/>
            <person name="Kuo R.C."/>
            <person name="Labutti K."/>
            <person name="Haridas S."/>
            <person name="Kuo A."/>
            <person name="Salamov A."/>
            <person name="Ahrendt S.R."/>
            <person name="Lipzen A."/>
            <person name="Sullivan W."/>
            <person name="Andreopoulos W.B."/>
            <person name="Clum A."/>
            <person name="Lindquist E."/>
            <person name="Daum C."/>
            <person name="Ramamoorthy G.K."/>
            <person name="Gryganskyi A."/>
            <person name="Culley D."/>
            <person name="Magnuson J.K."/>
            <person name="James T.Y."/>
            <person name="O'Malley M.A."/>
            <person name="Stajich J.E."/>
            <person name="Spatafora J.W."/>
            <person name="Visel A."/>
            <person name="Grigoriev I.V."/>
        </authorList>
    </citation>
    <scope>NUCLEOTIDE SEQUENCE [LARGE SCALE GENOMIC DNA]</scope>
    <source>
        <strain evidence="6 7">NRRL 1336</strain>
    </source>
</reference>
<dbReference type="InterPro" id="IPR033130">
    <property type="entry name" value="RNase_T2_His_AS_2"/>
</dbReference>
<dbReference type="CDD" id="cd01061">
    <property type="entry name" value="RNase_T2_euk"/>
    <property type="match status" value="1"/>
</dbReference>
<dbReference type="EMBL" id="MCGE01000035">
    <property type="protein sequence ID" value="ORZ07399.1"/>
    <property type="molecule type" value="Genomic_DNA"/>
</dbReference>
<dbReference type="InterPro" id="IPR018188">
    <property type="entry name" value="RNase_T2_His_AS_1"/>
</dbReference>
<dbReference type="SUPFAM" id="SSF55895">
    <property type="entry name" value="Ribonuclease Rh-like"/>
    <property type="match status" value="1"/>
</dbReference>
<accession>A0A1X2I1V3</accession>
<dbReference type="InterPro" id="IPR033697">
    <property type="entry name" value="Ribonuclease_T2_eukaryotic"/>
</dbReference>
<dbReference type="GO" id="GO:0006401">
    <property type="term" value="P:RNA catabolic process"/>
    <property type="evidence" value="ECO:0007669"/>
    <property type="project" value="TreeGrafter"/>
</dbReference>
<dbReference type="InterPro" id="IPR001568">
    <property type="entry name" value="RNase_T2-like"/>
</dbReference>
<dbReference type="PROSITE" id="PS00530">
    <property type="entry name" value="RNASE_T2_1"/>
    <property type="match status" value="1"/>
</dbReference>
<evidence type="ECO:0000256" key="2">
    <source>
        <dbReference type="ARBA" id="ARBA00012571"/>
    </source>
</evidence>
<proteinExistence type="inferred from homology"/>
<comment type="caution">
    <text evidence="6">The sequence shown here is derived from an EMBL/GenBank/DDBJ whole genome shotgun (WGS) entry which is preliminary data.</text>
</comment>
<dbReference type="PANTHER" id="PTHR11240:SF22">
    <property type="entry name" value="RIBONUCLEASE T2"/>
    <property type="match status" value="1"/>
</dbReference>
<evidence type="ECO:0000256" key="5">
    <source>
        <dbReference type="RuleBase" id="RU004328"/>
    </source>
</evidence>
<evidence type="ECO:0000256" key="4">
    <source>
        <dbReference type="PIRSR" id="PIRSR633697-1"/>
    </source>
</evidence>
<comment type="similarity">
    <text evidence="1 5">Belongs to the RNase T2 family.</text>
</comment>
<feature type="active site" evidence="4">
    <location>
        <position position="104"/>
    </location>
</feature>
<dbReference type="GO" id="GO:0005576">
    <property type="term" value="C:extracellular region"/>
    <property type="evidence" value="ECO:0007669"/>
    <property type="project" value="TreeGrafter"/>
</dbReference>
<dbReference type="AlphaFoldDB" id="A0A1X2I1V3"/>
<feature type="active site" evidence="4">
    <location>
        <position position="40"/>
    </location>
</feature>
<keyword evidence="7" id="KW-1185">Reference proteome</keyword>
<evidence type="ECO:0000313" key="6">
    <source>
        <dbReference type="EMBL" id="ORZ07399.1"/>
    </source>
</evidence>
<dbReference type="GO" id="GO:0003723">
    <property type="term" value="F:RNA binding"/>
    <property type="evidence" value="ECO:0007669"/>
    <property type="project" value="InterPro"/>
</dbReference>
<feature type="active site" evidence="4">
    <location>
        <position position="100"/>
    </location>
</feature>
<evidence type="ECO:0000256" key="1">
    <source>
        <dbReference type="ARBA" id="ARBA00007469"/>
    </source>
</evidence>
<feature type="non-terminal residue" evidence="6">
    <location>
        <position position="1"/>
    </location>
</feature>
<keyword evidence="3" id="KW-1015">Disulfide bond</keyword>
<evidence type="ECO:0000256" key="3">
    <source>
        <dbReference type="ARBA" id="ARBA00023157"/>
    </source>
</evidence>
<dbReference type="PANTHER" id="PTHR11240">
    <property type="entry name" value="RIBONUCLEASE T2"/>
    <property type="match status" value="1"/>
</dbReference>
<dbReference type="PROSITE" id="PS00531">
    <property type="entry name" value="RNASE_T2_2"/>
    <property type="match status" value="1"/>
</dbReference>
<dbReference type="Gene3D" id="3.90.730.10">
    <property type="entry name" value="Ribonuclease T2-like"/>
    <property type="match status" value="1"/>
</dbReference>